<dbReference type="AlphaFoldDB" id="A0A3N4HHN9"/>
<evidence type="ECO:0000313" key="3">
    <source>
        <dbReference type="Proteomes" id="UP000275078"/>
    </source>
</evidence>
<organism evidence="2 3">
    <name type="scientific">Ascobolus immersus RN42</name>
    <dbReference type="NCBI Taxonomy" id="1160509"/>
    <lineage>
        <taxon>Eukaryota</taxon>
        <taxon>Fungi</taxon>
        <taxon>Dikarya</taxon>
        <taxon>Ascomycota</taxon>
        <taxon>Pezizomycotina</taxon>
        <taxon>Pezizomycetes</taxon>
        <taxon>Pezizales</taxon>
        <taxon>Ascobolaceae</taxon>
        <taxon>Ascobolus</taxon>
    </lineage>
</organism>
<name>A0A3N4HHN9_ASCIM</name>
<dbReference type="Proteomes" id="UP000275078">
    <property type="component" value="Unassembled WGS sequence"/>
</dbReference>
<proteinExistence type="predicted"/>
<reference evidence="2 3" key="1">
    <citation type="journal article" date="2018" name="Nat. Ecol. Evol.">
        <title>Pezizomycetes genomes reveal the molecular basis of ectomycorrhizal truffle lifestyle.</title>
        <authorList>
            <person name="Murat C."/>
            <person name="Payen T."/>
            <person name="Noel B."/>
            <person name="Kuo A."/>
            <person name="Morin E."/>
            <person name="Chen J."/>
            <person name="Kohler A."/>
            <person name="Krizsan K."/>
            <person name="Balestrini R."/>
            <person name="Da Silva C."/>
            <person name="Montanini B."/>
            <person name="Hainaut M."/>
            <person name="Levati E."/>
            <person name="Barry K.W."/>
            <person name="Belfiori B."/>
            <person name="Cichocki N."/>
            <person name="Clum A."/>
            <person name="Dockter R.B."/>
            <person name="Fauchery L."/>
            <person name="Guy J."/>
            <person name="Iotti M."/>
            <person name="Le Tacon F."/>
            <person name="Lindquist E.A."/>
            <person name="Lipzen A."/>
            <person name="Malagnac F."/>
            <person name="Mello A."/>
            <person name="Molinier V."/>
            <person name="Miyauchi S."/>
            <person name="Poulain J."/>
            <person name="Riccioni C."/>
            <person name="Rubini A."/>
            <person name="Sitrit Y."/>
            <person name="Splivallo R."/>
            <person name="Traeger S."/>
            <person name="Wang M."/>
            <person name="Zifcakova L."/>
            <person name="Wipf D."/>
            <person name="Zambonelli A."/>
            <person name="Paolocci F."/>
            <person name="Nowrousian M."/>
            <person name="Ottonello S."/>
            <person name="Baldrian P."/>
            <person name="Spatafora J.W."/>
            <person name="Henrissat B."/>
            <person name="Nagy L.G."/>
            <person name="Aury J.M."/>
            <person name="Wincker P."/>
            <person name="Grigoriev I.V."/>
            <person name="Bonfante P."/>
            <person name="Martin F.M."/>
        </authorList>
    </citation>
    <scope>NUCLEOTIDE SEQUENCE [LARGE SCALE GENOMIC DNA]</scope>
    <source>
        <strain evidence="2 3">RN42</strain>
    </source>
</reference>
<evidence type="ECO:0000256" key="1">
    <source>
        <dbReference type="SAM" id="MobiDB-lite"/>
    </source>
</evidence>
<protein>
    <submittedName>
        <fullName evidence="2">Uncharacterized protein</fullName>
    </submittedName>
</protein>
<dbReference type="EMBL" id="ML119838">
    <property type="protein sequence ID" value="RPA72977.1"/>
    <property type="molecule type" value="Genomic_DNA"/>
</dbReference>
<feature type="region of interest" description="Disordered" evidence="1">
    <location>
        <begin position="360"/>
        <end position="436"/>
    </location>
</feature>
<sequence>MIYGLPVDLILSIADQVDDYRTLQNFRHSSRKVFNGIPHSYLKRKFQIAPVATRAAYSFMIAKLGLHHGSVSTFLNLMFDTPSMSTLRLHYEGSTLDPHWFFTAYEDFALSVPDLRFPLQGDIENDYEDFGFCWIMNILDVMKKLNRHTADQWWQGNKAMFIALQTSRATTDRLEERIGALLEKLRYPMFSYYLPYWQTIGGVPWIDSEQLETCLLFHLSYTWSIGWKDQSLARVASCCYNMIVDLALIRLEGVMDDFTSNVLVHESPTNALLSMEMLYFKFATRASICQVDSIRQIYVSILAYGQYTADLLSNAQANSLLMQDFDLAVADATTLRKHLIRTCLRKVLTSSALKFVSVASAGQGGRPRNSESESEFSTSDIIIRRKRTAEKNAARKPAHEGAKAAREKPLRQQVTKAPQPPQPSTRPPSLQEQRKPFKTNCVPLEFRIEYNPTSQETIVLSPMGFEQEPICAKVWQILKEDDFFTQPLTHTCISQGPIVFTGIDRDIL</sequence>
<keyword evidence="3" id="KW-1185">Reference proteome</keyword>
<feature type="compositionally biased region" description="Basic and acidic residues" evidence="1">
    <location>
        <begin position="389"/>
        <end position="410"/>
    </location>
</feature>
<accession>A0A3N4HHN9</accession>
<evidence type="ECO:0000313" key="2">
    <source>
        <dbReference type="EMBL" id="RPA72977.1"/>
    </source>
</evidence>
<gene>
    <name evidence="2" type="ORF">BJ508DRAFT_314243</name>
</gene>